<reference evidence="1" key="1">
    <citation type="submission" date="2020-05" db="EMBL/GenBank/DDBJ databases">
        <title>Large-scale comparative analyses of tick genomes elucidate their genetic diversity and vector capacities.</title>
        <authorList>
            <person name="Jia N."/>
            <person name="Wang J."/>
            <person name="Shi W."/>
            <person name="Du L."/>
            <person name="Sun Y."/>
            <person name="Zhan W."/>
            <person name="Jiang J."/>
            <person name="Wang Q."/>
            <person name="Zhang B."/>
            <person name="Ji P."/>
            <person name="Sakyi L.B."/>
            <person name="Cui X."/>
            <person name="Yuan T."/>
            <person name="Jiang B."/>
            <person name="Yang W."/>
            <person name="Lam T.T.-Y."/>
            <person name="Chang Q."/>
            <person name="Ding S."/>
            <person name="Wang X."/>
            <person name="Zhu J."/>
            <person name="Ruan X."/>
            <person name="Zhao L."/>
            <person name="Wei J."/>
            <person name="Que T."/>
            <person name="Du C."/>
            <person name="Cheng J."/>
            <person name="Dai P."/>
            <person name="Han X."/>
            <person name="Huang E."/>
            <person name="Gao Y."/>
            <person name="Liu J."/>
            <person name="Shao H."/>
            <person name="Ye R."/>
            <person name="Li L."/>
            <person name="Wei W."/>
            <person name="Wang X."/>
            <person name="Wang C."/>
            <person name="Yang T."/>
            <person name="Huo Q."/>
            <person name="Li W."/>
            <person name="Guo W."/>
            <person name="Chen H."/>
            <person name="Zhou L."/>
            <person name="Ni X."/>
            <person name="Tian J."/>
            <person name="Zhou Y."/>
            <person name="Sheng Y."/>
            <person name="Liu T."/>
            <person name="Pan Y."/>
            <person name="Xia L."/>
            <person name="Li J."/>
            <person name="Zhao F."/>
            <person name="Cao W."/>
        </authorList>
    </citation>
    <scope>NUCLEOTIDE SEQUENCE</scope>
    <source>
        <strain evidence="1">Hyas-2018</strain>
    </source>
</reference>
<proteinExistence type="predicted"/>
<evidence type="ECO:0000313" key="1">
    <source>
        <dbReference type="EMBL" id="KAH6941931.1"/>
    </source>
</evidence>
<evidence type="ECO:0000313" key="2">
    <source>
        <dbReference type="Proteomes" id="UP000821845"/>
    </source>
</evidence>
<dbReference type="Proteomes" id="UP000821845">
    <property type="component" value="Chromosome 11"/>
</dbReference>
<protein>
    <submittedName>
        <fullName evidence="1">Uncharacterized protein</fullName>
    </submittedName>
</protein>
<dbReference type="EMBL" id="CM023491">
    <property type="protein sequence ID" value="KAH6941931.1"/>
    <property type="molecule type" value="Genomic_DNA"/>
</dbReference>
<gene>
    <name evidence="1" type="ORF">HPB50_024447</name>
</gene>
<name>A0ACB7T738_HYAAI</name>
<sequence>MKHYSWSRRDAANAGLTFQYVTQTQGRCESAANRTSVLIGVTSSASHFEHRATIRDTWGGIARKMGFVLVFLLGRTPDQEVQRQVFREQGVHGDIVQGDFDDVYRNLTYKTVMLIRWARRECSGVNFVLKTDDDMLLSVWDFAIVVNSLRGRKRTMWGYLYPSGFPYIPVRNVSSKWYVSKEEYGPDTYPEYLSGTGYLISGDVIPVLEDLTYDQGFFPIEDIYLTGLLAERASVSRVGLNGFSIFHVPYPQPCSTPRVVTSHQWSPDELRRAWQLAVSRADFNICVGLSKSQMVS</sequence>
<accession>A0ACB7T738</accession>
<keyword evidence="2" id="KW-1185">Reference proteome</keyword>
<organism evidence="1 2">
    <name type="scientific">Hyalomma asiaticum</name>
    <name type="common">Tick</name>
    <dbReference type="NCBI Taxonomy" id="266040"/>
    <lineage>
        <taxon>Eukaryota</taxon>
        <taxon>Metazoa</taxon>
        <taxon>Ecdysozoa</taxon>
        <taxon>Arthropoda</taxon>
        <taxon>Chelicerata</taxon>
        <taxon>Arachnida</taxon>
        <taxon>Acari</taxon>
        <taxon>Parasitiformes</taxon>
        <taxon>Ixodida</taxon>
        <taxon>Ixodoidea</taxon>
        <taxon>Ixodidae</taxon>
        <taxon>Hyalomminae</taxon>
        <taxon>Hyalomma</taxon>
    </lineage>
</organism>
<comment type="caution">
    <text evidence="1">The sequence shown here is derived from an EMBL/GenBank/DDBJ whole genome shotgun (WGS) entry which is preliminary data.</text>
</comment>